<dbReference type="Proteomes" id="UP000800200">
    <property type="component" value="Unassembled WGS sequence"/>
</dbReference>
<feature type="region of interest" description="Disordered" evidence="1">
    <location>
        <begin position="36"/>
        <end position="78"/>
    </location>
</feature>
<evidence type="ECO:0000313" key="3">
    <source>
        <dbReference type="Proteomes" id="UP000800200"/>
    </source>
</evidence>
<dbReference type="EMBL" id="ML994655">
    <property type="protein sequence ID" value="KAF2180850.1"/>
    <property type="molecule type" value="Genomic_DNA"/>
</dbReference>
<name>A0A6A6DSB8_9PEZI</name>
<dbReference type="OrthoDB" id="191139at2759"/>
<feature type="compositionally biased region" description="Low complexity" evidence="1">
    <location>
        <begin position="41"/>
        <end position="52"/>
    </location>
</feature>
<evidence type="ECO:0000256" key="1">
    <source>
        <dbReference type="SAM" id="MobiDB-lite"/>
    </source>
</evidence>
<feature type="compositionally biased region" description="Polar residues" evidence="1">
    <location>
        <begin position="63"/>
        <end position="78"/>
    </location>
</feature>
<organism evidence="2 3">
    <name type="scientific">Zopfia rhizophila CBS 207.26</name>
    <dbReference type="NCBI Taxonomy" id="1314779"/>
    <lineage>
        <taxon>Eukaryota</taxon>
        <taxon>Fungi</taxon>
        <taxon>Dikarya</taxon>
        <taxon>Ascomycota</taxon>
        <taxon>Pezizomycotina</taxon>
        <taxon>Dothideomycetes</taxon>
        <taxon>Dothideomycetes incertae sedis</taxon>
        <taxon>Zopfiaceae</taxon>
        <taxon>Zopfia</taxon>
    </lineage>
</organism>
<reference evidence="2" key="1">
    <citation type="journal article" date="2020" name="Stud. Mycol.">
        <title>101 Dothideomycetes genomes: a test case for predicting lifestyles and emergence of pathogens.</title>
        <authorList>
            <person name="Haridas S."/>
            <person name="Albert R."/>
            <person name="Binder M."/>
            <person name="Bloem J."/>
            <person name="Labutti K."/>
            <person name="Salamov A."/>
            <person name="Andreopoulos B."/>
            <person name="Baker S."/>
            <person name="Barry K."/>
            <person name="Bills G."/>
            <person name="Bluhm B."/>
            <person name="Cannon C."/>
            <person name="Castanera R."/>
            <person name="Culley D."/>
            <person name="Daum C."/>
            <person name="Ezra D."/>
            <person name="Gonzalez J."/>
            <person name="Henrissat B."/>
            <person name="Kuo A."/>
            <person name="Liang C."/>
            <person name="Lipzen A."/>
            <person name="Lutzoni F."/>
            <person name="Magnuson J."/>
            <person name="Mondo S."/>
            <person name="Nolan M."/>
            <person name="Ohm R."/>
            <person name="Pangilinan J."/>
            <person name="Park H.-J."/>
            <person name="Ramirez L."/>
            <person name="Alfaro M."/>
            <person name="Sun H."/>
            <person name="Tritt A."/>
            <person name="Yoshinaga Y."/>
            <person name="Zwiers L.-H."/>
            <person name="Turgeon B."/>
            <person name="Goodwin S."/>
            <person name="Spatafora J."/>
            <person name="Crous P."/>
            <person name="Grigoriev I."/>
        </authorList>
    </citation>
    <scope>NUCLEOTIDE SEQUENCE</scope>
    <source>
        <strain evidence="2">CBS 207.26</strain>
    </source>
</reference>
<gene>
    <name evidence="2" type="ORF">K469DRAFT_714048</name>
</gene>
<evidence type="ECO:0008006" key="4">
    <source>
        <dbReference type="Google" id="ProtNLM"/>
    </source>
</evidence>
<keyword evidence="3" id="KW-1185">Reference proteome</keyword>
<protein>
    <recommendedName>
        <fullName evidence="4">Thioester reductase (TE) domain-containing protein</fullName>
    </recommendedName>
</protein>
<evidence type="ECO:0000313" key="2">
    <source>
        <dbReference type="EMBL" id="KAF2180850.1"/>
    </source>
</evidence>
<proteinExistence type="predicted"/>
<dbReference type="AlphaFoldDB" id="A0A6A6DSB8"/>
<accession>A0A6A6DSB8</accession>
<sequence length="78" mass="8404">MSGTIILTGANGYFAIPAIHLFLQNYPNYKYILTVRDASPDDPTQPTSTPQSPHSPPPKHPSANSTFQTSTASMTSLL</sequence>